<sequence>MHSSKMLHQTKECLLMKGRNVIALACAATLLMTSACNSANRTQQTPTDGESKEPIKLTVLQYLLNVTDEDFSKLIAEPVKEKFPNITMELVRKPANQSFEDMLTAGTFPDLMLQANFDIYKYTPLGLAEDLNALVKKNNIDLTKFDPSIIQTLKSYGAGGELYMLPLYSNPAALYYNKDIFDRFGVPYPKDGITWEETINLARQLSKTDGAQPYYGLDLIAAPRISASLLLPLFDSKTGKASLTSDSWKSYFEMYKSIKDIPGNQTKGIFNDFEKNKNLAMMVAYNRLNQLEELNKSGTAPNWDIVTFPSRKEAPLVKETDVSGLLLSTKSQHKKEAFKVMAFLTEKESQARMARRGLIPVIQDPEATKDFGADLASLKGKNVQALLKMKSSPNPQPTEYEEIIKDVINKSMNDYLKGKSDTNTILRQAEDEANKRIAEAKR</sequence>
<name>A0A559KAJ6_9BACL</name>
<protein>
    <submittedName>
        <fullName evidence="1">Extracellular solute-binding protein</fullName>
    </submittedName>
</protein>
<dbReference type="AlphaFoldDB" id="A0A559KAJ6"/>
<dbReference type="PANTHER" id="PTHR43649:SF12">
    <property type="entry name" value="DIACETYLCHITOBIOSE BINDING PROTEIN DASA"/>
    <property type="match status" value="1"/>
</dbReference>
<keyword evidence="2" id="KW-1185">Reference proteome</keyword>
<dbReference type="EMBL" id="VNJI01000016">
    <property type="protein sequence ID" value="TVY09158.1"/>
    <property type="molecule type" value="Genomic_DNA"/>
</dbReference>
<accession>A0A559KAJ6</accession>
<dbReference type="InterPro" id="IPR006059">
    <property type="entry name" value="SBP"/>
</dbReference>
<organism evidence="1 2">
    <name type="scientific">Paenibacillus cremeus</name>
    <dbReference type="NCBI Taxonomy" id="2163881"/>
    <lineage>
        <taxon>Bacteria</taxon>
        <taxon>Bacillati</taxon>
        <taxon>Bacillota</taxon>
        <taxon>Bacilli</taxon>
        <taxon>Bacillales</taxon>
        <taxon>Paenibacillaceae</taxon>
        <taxon>Paenibacillus</taxon>
    </lineage>
</organism>
<dbReference type="Pfam" id="PF01547">
    <property type="entry name" value="SBP_bac_1"/>
    <property type="match status" value="1"/>
</dbReference>
<dbReference type="Proteomes" id="UP000317036">
    <property type="component" value="Unassembled WGS sequence"/>
</dbReference>
<comment type="caution">
    <text evidence="1">The sequence shown here is derived from an EMBL/GenBank/DDBJ whole genome shotgun (WGS) entry which is preliminary data.</text>
</comment>
<dbReference type="Gene3D" id="3.40.190.10">
    <property type="entry name" value="Periplasmic binding protein-like II"/>
    <property type="match status" value="1"/>
</dbReference>
<reference evidence="1 2" key="1">
    <citation type="submission" date="2019-07" db="EMBL/GenBank/DDBJ databases">
        <authorList>
            <person name="Kim J."/>
        </authorList>
    </citation>
    <scope>NUCLEOTIDE SEQUENCE [LARGE SCALE GENOMIC DNA]</scope>
    <source>
        <strain evidence="1 2">JC52</strain>
    </source>
</reference>
<dbReference type="InterPro" id="IPR050490">
    <property type="entry name" value="Bact_solute-bd_prot1"/>
</dbReference>
<proteinExistence type="predicted"/>
<evidence type="ECO:0000313" key="1">
    <source>
        <dbReference type="EMBL" id="TVY09158.1"/>
    </source>
</evidence>
<gene>
    <name evidence="1" type="ORF">FPZ49_14540</name>
</gene>
<evidence type="ECO:0000313" key="2">
    <source>
        <dbReference type="Proteomes" id="UP000317036"/>
    </source>
</evidence>
<dbReference type="SUPFAM" id="SSF53850">
    <property type="entry name" value="Periplasmic binding protein-like II"/>
    <property type="match status" value="1"/>
</dbReference>
<dbReference type="PANTHER" id="PTHR43649">
    <property type="entry name" value="ARABINOSE-BINDING PROTEIN-RELATED"/>
    <property type="match status" value="1"/>
</dbReference>